<sequence>MLTDPPKIPNDALLDALIEKYCATALDVADSGGTDAAGFVYLLVPRVK</sequence>
<proteinExistence type="predicted"/>
<accession>A0A917HCI6</accession>
<dbReference type="Proteomes" id="UP000600247">
    <property type="component" value="Unassembled WGS sequence"/>
</dbReference>
<evidence type="ECO:0000313" key="1">
    <source>
        <dbReference type="EMBL" id="GGG74143.1"/>
    </source>
</evidence>
<keyword evidence="2" id="KW-1185">Reference proteome</keyword>
<dbReference type="AlphaFoldDB" id="A0A917HCI6"/>
<reference evidence="1 2" key="1">
    <citation type="journal article" date="2014" name="Int. J. Syst. Evol. Microbiol.">
        <title>Complete genome sequence of Corynebacterium casei LMG S-19264T (=DSM 44701T), isolated from a smear-ripened cheese.</title>
        <authorList>
            <consortium name="US DOE Joint Genome Institute (JGI-PGF)"/>
            <person name="Walter F."/>
            <person name="Albersmeier A."/>
            <person name="Kalinowski J."/>
            <person name="Ruckert C."/>
        </authorList>
    </citation>
    <scope>NUCLEOTIDE SEQUENCE [LARGE SCALE GENOMIC DNA]</scope>
    <source>
        <strain evidence="1 2">CGMCC 1.15286</strain>
    </source>
</reference>
<comment type="caution">
    <text evidence="1">The sequence shown here is derived from an EMBL/GenBank/DDBJ whole genome shotgun (WGS) entry which is preliminary data.</text>
</comment>
<protein>
    <submittedName>
        <fullName evidence="1">Uncharacterized protein</fullName>
    </submittedName>
</protein>
<evidence type="ECO:0000313" key="2">
    <source>
        <dbReference type="Proteomes" id="UP000600247"/>
    </source>
</evidence>
<dbReference type="EMBL" id="BMHY01000005">
    <property type="protein sequence ID" value="GGG74143.1"/>
    <property type="molecule type" value="Genomic_DNA"/>
</dbReference>
<gene>
    <name evidence="1" type="ORF">GCM10010918_32840</name>
</gene>
<organism evidence="1 2">
    <name type="scientific">Paenibacillus radicis</name>
    <name type="common">ex Gao et al. 2016</name>
    <dbReference type="NCBI Taxonomy" id="1737354"/>
    <lineage>
        <taxon>Bacteria</taxon>
        <taxon>Bacillati</taxon>
        <taxon>Bacillota</taxon>
        <taxon>Bacilli</taxon>
        <taxon>Bacillales</taxon>
        <taxon>Paenibacillaceae</taxon>
        <taxon>Paenibacillus</taxon>
    </lineage>
</organism>
<name>A0A917HCI6_9BACL</name>